<organism evidence="2 3">
    <name type="scientific">Priestia aryabhattai</name>
    <name type="common">Bacillus aryabhattai</name>
    <dbReference type="NCBI Taxonomy" id="412384"/>
    <lineage>
        <taxon>Bacteria</taxon>
        <taxon>Bacillati</taxon>
        <taxon>Bacillota</taxon>
        <taxon>Bacilli</taxon>
        <taxon>Bacillales</taxon>
        <taxon>Bacillaceae</taxon>
        <taxon>Priestia</taxon>
    </lineage>
</organism>
<evidence type="ECO:0000313" key="2">
    <source>
        <dbReference type="EMBL" id="WEA46832.1"/>
    </source>
</evidence>
<dbReference type="InterPro" id="IPR002711">
    <property type="entry name" value="HNH"/>
</dbReference>
<dbReference type="InterPro" id="IPR003615">
    <property type="entry name" value="HNH_nuc"/>
</dbReference>
<name>A0ABD7X3D1_PRIAR</name>
<sequence>MYHFEWIKDLLTDTDYMPDIPSPNFDSDEKSCCAVFPCGEKECDRCQRIIMWEEYLFENIEKVERRVVHSAFQILYANRRFMRDFNMEFSLILREDTELNARTDYFKEGKVKRNNYWPVWLKEAILYRDKGTCVNCKKEATGKYNIGHDVTIDHIVPLNLYGSNDATNFQLLCTTCNSSKGNRHSYTNSYNVPYWNLD</sequence>
<dbReference type="EMBL" id="CP118718">
    <property type="protein sequence ID" value="WEA46832.1"/>
    <property type="molecule type" value="Genomic_DNA"/>
</dbReference>
<dbReference type="AlphaFoldDB" id="A0ABD7X3D1"/>
<dbReference type="CDD" id="cd00085">
    <property type="entry name" value="HNHc"/>
    <property type="match status" value="1"/>
</dbReference>
<dbReference type="RefSeq" id="WP_275037525.1">
    <property type="nucleotide sequence ID" value="NZ_CP118718.1"/>
</dbReference>
<reference evidence="2 3" key="1">
    <citation type="submission" date="2023-02" db="EMBL/GenBank/DDBJ databases">
        <title>Complete genome sequence of Priestia aryabhattai G5MAi6, a methanol-tolerant strain isolated from tap water in Hong Kong.</title>
        <authorList>
            <person name="Leung K.M."/>
            <person name="Lai G.K.K."/>
            <person name="Griffin S.D.J."/>
        </authorList>
    </citation>
    <scope>NUCLEOTIDE SEQUENCE [LARGE SCALE GENOMIC DNA]</scope>
    <source>
        <strain evidence="2 3">G5MAi6</strain>
    </source>
</reference>
<proteinExistence type="predicted"/>
<keyword evidence="2" id="KW-0540">Nuclease</keyword>
<dbReference type="Pfam" id="PF01844">
    <property type="entry name" value="HNH"/>
    <property type="match status" value="1"/>
</dbReference>
<dbReference type="GO" id="GO:0004519">
    <property type="term" value="F:endonuclease activity"/>
    <property type="evidence" value="ECO:0007669"/>
    <property type="project" value="UniProtKB-KW"/>
</dbReference>
<accession>A0ABD7X3D1</accession>
<feature type="domain" description="HNH nuclease" evidence="1">
    <location>
        <begin position="120"/>
        <end position="178"/>
    </location>
</feature>
<gene>
    <name evidence="2" type="ORF">PWO00_12970</name>
</gene>
<keyword evidence="2" id="KW-0378">Hydrolase</keyword>
<evidence type="ECO:0000259" key="1">
    <source>
        <dbReference type="SMART" id="SM00507"/>
    </source>
</evidence>
<dbReference type="Gene3D" id="1.10.30.50">
    <property type="match status" value="1"/>
</dbReference>
<protein>
    <submittedName>
        <fullName evidence="2">HNH endonuclease</fullName>
    </submittedName>
</protein>
<dbReference type="PANTHER" id="PTHR33877:SF1">
    <property type="entry name" value="TYPE IV METHYL-DIRECTED RESTRICTION ENZYME ECOKMCRA"/>
    <property type="match status" value="1"/>
</dbReference>
<keyword evidence="2" id="KW-0255">Endonuclease</keyword>
<dbReference type="SMART" id="SM00507">
    <property type="entry name" value="HNHc"/>
    <property type="match status" value="1"/>
</dbReference>
<dbReference type="InterPro" id="IPR052892">
    <property type="entry name" value="NA-targeting_endonuclease"/>
</dbReference>
<dbReference type="Proteomes" id="UP001220217">
    <property type="component" value="Chromosome"/>
</dbReference>
<evidence type="ECO:0000313" key="3">
    <source>
        <dbReference type="Proteomes" id="UP001220217"/>
    </source>
</evidence>
<dbReference type="PANTHER" id="PTHR33877">
    <property type="entry name" value="SLL1193 PROTEIN"/>
    <property type="match status" value="1"/>
</dbReference>